<feature type="region of interest" description="Disordered" evidence="1">
    <location>
        <begin position="230"/>
        <end position="250"/>
    </location>
</feature>
<feature type="region of interest" description="Disordered" evidence="1">
    <location>
        <begin position="528"/>
        <end position="579"/>
    </location>
</feature>
<feature type="region of interest" description="Disordered" evidence="1">
    <location>
        <begin position="678"/>
        <end position="730"/>
    </location>
</feature>
<reference evidence="2 3" key="1">
    <citation type="submission" date="2021-06" db="EMBL/GenBank/DDBJ databases">
        <title>Caerostris extrusa draft genome.</title>
        <authorList>
            <person name="Kono N."/>
            <person name="Arakawa K."/>
        </authorList>
    </citation>
    <scope>NUCLEOTIDE SEQUENCE [LARGE SCALE GENOMIC DNA]</scope>
</reference>
<accession>A0AAV4XW35</accession>
<feature type="region of interest" description="Disordered" evidence="1">
    <location>
        <begin position="800"/>
        <end position="831"/>
    </location>
</feature>
<dbReference type="EMBL" id="BPLR01018414">
    <property type="protein sequence ID" value="GIY99351.1"/>
    <property type="molecule type" value="Genomic_DNA"/>
</dbReference>
<dbReference type="AlphaFoldDB" id="A0AAV4XW35"/>
<dbReference type="Proteomes" id="UP001054945">
    <property type="component" value="Unassembled WGS sequence"/>
</dbReference>
<keyword evidence="3" id="KW-1185">Reference proteome</keyword>
<organism evidence="2 3">
    <name type="scientific">Caerostris extrusa</name>
    <name type="common">Bark spider</name>
    <name type="synonym">Caerostris bankana</name>
    <dbReference type="NCBI Taxonomy" id="172846"/>
    <lineage>
        <taxon>Eukaryota</taxon>
        <taxon>Metazoa</taxon>
        <taxon>Ecdysozoa</taxon>
        <taxon>Arthropoda</taxon>
        <taxon>Chelicerata</taxon>
        <taxon>Arachnida</taxon>
        <taxon>Araneae</taxon>
        <taxon>Araneomorphae</taxon>
        <taxon>Entelegynae</taxon>
        <taxon>Araneoidea</taxon>
        <taxon>Araneidae</taxon>
        <taxon>Caerostris</taxon>
    </lineage>
</organism>
<proteinExistence type="predicted"/>
<feature type="compositionally biased region" description="Polar residues" evidence="1">
    <location>
        <begin position="528"/>
        <end position="543"/>
    </location>
</feature>
<sequence>MENNKNVPAVLQKPMYIVETLAPIHCNTSAATLYHGMNCNFTINPYLPYPYLTYLYPGPVIPTAFSFPENDNYYQNIPNRPLTEENLDKIHQELPLMKSVSNVLSQENHTGSPISLKDNRFCSTTFPQQKIDGYALPFITPAVDVAMRMIEKDLVSSATWPEKLAPDAMAFAEERVGFSTSSQQKLAFDAPLLRNENLDLIRMPQQKPVLDTVSSPAKITTDTMLPTNQRLDCSTGWSQETPVSRMTHNSLSPTSIKPLILPAYSFSGKCKENPDSPNWPSTNFFEGENPEKNKSILNELGDRIHQERSLTNSDVNERGFLMSPKDGLHATASSQRNTVSDFLSPKELTMNSFALEKEKLDLIYLAQQKLSAEMSSSKQKRLDLNASTPKKHGIDDLPSTKAQLDLTAIPKQKLAAGDMIFTKEIPESNAGLNPLSQQNFPLKDILSTKKGLNSSTLPSSAIPVTHSRLNSNMLSHQKLPASSMPIAMNRQNSTVLPQQQLGVHIKSSAKKRRAAKFYTQSEKVLRSSTKRQNIIQAPCINSETRSKNKRGRPPKVPTKPLWASTISQNNISEVSPTTSKLHLSTSTSKLDLSTPNLDLSTSTSNLDLSTSTSLDFSTSTSNLDLSTSTSKLDLSTSNLDLSTSASNFDLSTTTSKLDLSTSTSNLDLSTSTSKLDLSTSASKFDSPTSGHKLDSPTSGHKLDSPTSGHKLDSPTSGHKLDLPTSGHKLDSPTTETYWSLMKNLDVDNKSSTKTATGEYSKKIEVTVESSTQELLGSSIKKRHVAKGNSVMSVVKDATMEPLNGEFPNSSANDKSNESAKSSERRLVNSPNVKFETHNLSAASAELEESQGDSSDENSVAYKEKSKKFYRGFATLISEELSELDWDSASYAINAIVEILYKARFGIPNDIDCYSSDST</sequence>
<evidence type="ECO:0000313" key="2">
    <source>
        <dbReference type="EMBL" id="GIY99351.1"/>
    </source>
</evidence>
<evidence type="ECO:0000313" key="3">
    <source>
        <dbReference type="Proteomes" id="UP001054945"/>
    </source>
</evidence>
<gene>
    <name evidence="2" type="ORF">CEXT_224591</name>
</gene>
<comment type="caution">
    <text evidence="2">The sequence shown here is derived from an EMBL/GenBank/DDBJ whole genome shotgun (WGS) entry which is preliminary data.</text>
</comment>
<feature type="compositionally biased region" description="Polar residues" evidence="1">
    <location>
        <begin position="564"/>
        <end position="576"/>
    </location>
</feature>
<feature type="region of interest" description="Disordered" evidence="1">
    <location>
        <begin position="375"/>
        <end position="397"/>
    </location>
</feature>
<evidence type="ECO:0000256" key="1">
    <source>
        <dbReference type="SAM" id="MobiDB-lite"/>
    </source>
</evidence>
<feature type="region of interest" description="Disordered" evidence="1">
    <location>
        <begin position="601"/>
        <end position="629"/>
    </location>
</feature>
<name>A0AAV4XW35_CAEEX</name>
<protein>
    <submittedName>
        <fullName evidence="2">Uncharacterized protein</fullName>
    </submittedName>
</protein>
<feature type="compositionally biased region" description="Basic and acidic residues" evidence="1">
    <location>
        <begin position="814"/>
        <end position="826"/>
    </location>
</feature>